<feature type="domain" description="DUF2169" evidence="1">
    <location>
        <begin position="21"/>
        <end position="300"/>
    </location>
</feature>
<proteinExistence type="predicted"/>
<protein>
    <submittedName>
        <fullName evidence="2">DUF2169 domain-containing protein</fullName>
    </submittedName>
</protein>
<name>A0A3T0CD47_SALET</name>
<gene>
    <name evidence="2" type="ORF">EL007_14970</name>
</gene>
<reference evidence="2" key="1">
    <citation type="submission" date="2018-12" db="EMBL/GenBank/DDBJ databases">
        <title>Complete genome sequences of twenty non-typhoidal Salmonella isolates from Rwanda.</title>
        <authorList>
            <person name="Byukusenge M."/>
            <person name="Li L."/>
            <person name="Subhashinie K."/>
            <person name="Nzayirambaho M."/>
            <person name="Kuchipudi S.V."/>
            <person name="Jayarao B.M."/>
        </authorList>
    </citation>
    <scope>NUCLEOTIDE SEQUENCE</scope>
    <source>
        <strain evidence="2">RSE40</strain>
    </source>
</reference>
<dbReference type="AlphaFoldDB" id="A0A3T0CD47"/>
<accession>A0A3T0CD47</accession>
<dbReference type="EMBL" id="CP034698">
    <property type="protein sequence ID" value="AZT42536.1"/>
    <property type="molecule type" value="Genomic_DNA"/>
</dbReference>
<evidence type="ECO:0000259" key="1">
    <source>
        <dbReference type="Pfam" id="PF09937"/>
    </source>
</evidence>
<evidence type="ECO:0000313" key="2">
    <source>
        <dbReference type="EMBL" id="AZT42536.1"/>
    </source>
</evidence>
<sequence>MWQINNQTPYAIKESWIRGREGEEIWIVALKATWDILPNGTTRLSSVQSPVNAGKVLHNDGTSLLYDTDLGPEKKATDIILNGCAQAAGGKKASSVTIGLKVGNMIRLARVYGDRIWDGKQYGEPEQFNRIPLGYSRMGRGEFLPSGHGDFNPAGIQVDEHPKAGKSKLPNIEFYGDDKAPGFGPLPRQWPGRLQFAGTYDEQWQQEQAPLLPTDLDERYWQCAPPPLYAGGRLKGGEAICLGNLAPPGYGHGGLLIFALPRIVPAFRTQFYDGSMRHHHGRLHTVIIESDFPRVSMVWHSALPCHHLVNQLESTTVSEKKLLFIRRTRLPVNFPEWEQLL</sequence>
<dbReference type="RefSeq" id="WP_076741493.1">
    <property type="nucleotide sequence ID" value="NZ_CP034698.1"/>
</dbReference>
<organism evidence="2">
    <name type="scientific">Salmonella enterica subsp. enterica serovar Karamoja</name>
    <dbReference type="NCBI Taxonomy" id="2500153"/>
    <lineage>
        <taxon>Bacteria</taxon>
        <taxon>Pseudomonadati</taxon>
        <taxon>Pseudomonadota</taxon>
        <taxon>Gammaproteobacteria</taxon>
        <taxon>Enterobacterales</taxon>
        <taxon>Enterobacteriaceae</taxon>
        <taxon>Salmonella</taxon>
    </lineage>
</organism>
<dbReference type="Pfam" id="PF09937">
    <property type="entry name" value="DUF2169"/>
    <property type="match status" value="1"/>
</dbReference>
<dbReference type="InterPro" id="IPR018683">
    <property type="entry name" value="DUF2169"/>
</dbReference>